<evidence type="ECO:0000313" key="5">
    <source>
        <dbReference type="RefSeq" id="XP_052128311.1"/>
    </source>
</evidence>
<gene>
    <name evidence="4 5" type="primary">LOC113205809</name>
</gene>
<evidence type="ECO:0000256" key="1">
    <source>
        <dbReference type="SAM" id="MobiDB-lite"/>
    </source>
</evidence>
<dbReference type="Pfam" id="PF13843">
    <property type="entry name" value="DDE_Tnp_1_7"/>
    <property type="match status" value="1"/>
</dbReference>
<sequence length="602" mass="68419">MEPFNEETLQNMGGKGSRKRKQALPLHCLETSQPSLSLNGLSTTMHTGHAAASSAFFTPGVGMESQAFFNLEAEVDEDSDGDNVIPSGNLFSDADDDSDSDDEDIMLPEEDVKVTCTWDEIEHTSSLEIPEYPDGEKLLIAPDRFDPYDLFRLFLTDEILSLLVEETNRYIRQESTRARKWIDVTIPEMKSYLAIVIIMGLNRQPSLKDYWSTNSEIYGCDLIRRIMTRARFQAITGSLHFANNETANSKSPIYKLQPLLDMLNSRFKAVLSPGKQLTIDKSLIKLRKRLRFRVCHQDAAQQIRAYKLTTLDSYHLNIQVHCTSTNDDLERFPTAQSIVMELMNNYLDNGRIVYANHIFSTIPLVEALAQRSTFYCGPLAHNRLELPPQVTTGSLKKGDIIGCQCQHGTKVVNWKDRRNLLMISSIPQHDCTLHSYSEEHTSKPRCLLDYKMAKDGVDVNDWTSVYHKSPYRGFKWYRKLGLELICNICVENAWALQPYGPQGRRLPITKFREEIVLRLVQEGVPVAHPAAPERSMHTLIEIVGTTSKDGRRCTVCYRALIASGMLRKEAGIKAKKVLTRCDTCPKGPFMCLSCFNYSHRHH</sequence>
<dbReference type="PANTHER" id="PTHR46599">
    <property type="entry name" value="PIGGYBAC TRANSPOSABLE ELEMENT-DERIVED PROTEIN 4"/>
    <property type="match status" value="1"/>
</dbReference>
<evidence type="ECO:0000313" key="4">
    <source>
        <dbReference type="RefSeq" id="XP_052128310.1"/>
    </source>
</evidence>
<accession>A0A9C6X363</accession>
<evidence type="ECO:0000259" key="2">
    <source>
        <dbReference type="Pfam" id="PF13843"/>
    </source>
</evidence>
<dbReference type="Proteomes" id="UP000504606">
    <property type="component" value="Unplaced"/>
</dbReference>
<proteinExistence type="predicted"/>
<dbReference type="AlphaFoldDB" id="A0A9C6X363"/>
<feature type="region of interest" description="Disordered" evidence="1">
    <location>
        <begin position="77"/>
        <end position="102"/>
    </location>
</feature>
<feature type="compositionally biased region" description="Acidic residues" evidence="1">
    <location>
        <begin position="93"/>
        <end position="102"/>
    </location>
</feature>
<dbReference type="InterPro" id="IPR029526">
    <property type="entry name" value="PGBD"/>
</dbReference>
<dbReference type="GeneID" id="113205809"/>
<dbReference type="PANTHER" id="PTHR46599:SF3">
    <property type="entry name" value="PIGGYBAC TRANSPOSABLE ELEMENT-DERIVED PROTEIN 4"/>
    <property type="match status" value="1"/>
</dbReference>
<evidence type="ECO:0000313" key="3">
    <source>
        <dbReference type="Proteomes" id="UP000504606"/>
    </source>
</evidence>
<feature type="region of interest" description="Disordered" evidence="1">
    <location>
        <begin position="1"/>
        <end position="22"/>
    </location>
</feature>
<name>A0A9C6X363_FRAOC</name>
<protein>
    <submittedName>
        <fullName evidence="4 5">PiggyBac transposable element-derived protein 1-like isoform X1</fullName>
    </submittedName>
</protein>
<dbReference type="RefSeq" id="XP_052128310.1">
    <property type="nucleotide sequence ID" value="XM_052272350.1"/>
</dbReference>
<dbReference type="RefSeq" id="XP_052128311.1">
    <property type="nucleotide sequence ID" value="XM_052272351.1"/>
</dbReference>
<reference evidence="4 5" key="1">
    <citation type="submission" date="2025-04" db="UniProtKB">
        <authorList>
            <consortium name="RefSeq"/>
        </authorList>
    </citation>
    <scope>IDENTIFICATION</scope>
    <source>
        <tissue evidence="4 5">Whole organism</tissue>
    </source>
</reference>
<keyword evidence="3" id="KW-1185">Reference proteome</keyword>
<organism evidence="3 5">
    <name type="scientific">Frankliniella occidentalis</name>
    <name type="common">Western flower thrips</name>
    <name type="synonym">Euthrips occidentalis</name>
    <dbReference type="NCBI Taxonomy" id="133901"/>
    <lineage>
        <taxon>Eukaryota</taxon>
        <taxon>Metazoa</taxon>
        <taxon>Ecdysozoa</taxon>
        <taxon>Arthropoda</taxon>
        <taxon>Hexapoda</taxon>
        <taxon>Insecta</taxon>
        <taxon>Pterygota</taxon>
        <taxon>Neoptera</taxon>
        <taxon>Paraneoptera</taxon>
        <taxon>Thysanoptera</taxon>
        <taxon>Terebrantia</taxon>
        <taxon>Thripoidea</taxon>
        <taxon>Thripidae</taxon>
        <taxon>Frankliniella</taxon>
    </lineage>
</organism>
<feature type="domain" description="PiggyBac transposable element-derived protein" evidence="2">
    <location>
        <begin position="146"/>
        <end position="494"/>
    </location>
</feature>